<dbReference type="PANTHER" id="PTHR34183">
    <property type="entry name" value="ENDOLYTIC PEPTIDOGLYCAN TRANSGLYCOSYLASE RLPA"/>
    <property type="match status" value="1"/>
</dbReference>
<reference evidence="2" key="1">
    <citation type="submission" date="2024-02" db="EMBL/GenBank/DDBJ databases">
        <title>Sediminibacterium planktonica sp. nov. and Sediminibacterium longus sp. nov., isolated from surface lake and river water.</title>
        <authorList>
            <person name="Watanabe K."/>
            <person name="Takemine S."/>
            <person name="Ishii Y."/>
            <person name="Ogata Y."/>
            <person name="Shindo C."/>
            <person name="Suda W."/>
        </authorList>
    </citation>
    <scope>NUCLEOTIDE SEQUENCE</scope>
    <source>
        <strain evidence="2">KACHI17</strain>
    </source>
</reference>
<dbReference type="EMBL" id="AP029612">
    <property type="protein sequence ID" value="BFG70779.1"/>
    <property type="molecule type" value="Genomic_DNA"/>
</dbReference>
<dbReference type="Gene3D" id="2.40.40.10">
    <property type="entry name" value="RlpA-like domain"/>
    <property type="match status" value="1"/>
</dbReference>
<organism evidence="2">
    <name type="scientific">Sediminibacterium sp. KACHI17</name>
    <dbReference type="NCBI Taxonomy" id="1751071"/>
    <lineage>
        <taxon>Bacteria</taxon>
        <taxon>Pseudomonadati</taxon>
        <taxon>Bacteroidota</taxon>
        <taxon>Chitinophagia</taxon>
        <taxon>Chitinophagales</taxon>
        <taxon>Chitinophagaceae</taxon>
        <taxon>Sediminibacterium</taxon>
    </lineage>
</organism>
<gene>
    <name evidence="2" type="ORF">KACHI17_16600</name>
</gene>
<dbReference type="AlphaFoldDB" id="A0AAT9GJH6"/>
<accession>A0AAT9GJH6</accession>
<proteinExistence type="predicted"/>
<dbReference type="PANTHER" id="PTHR34183:SF8">
    <property type="entry name" value="ENDOLYTIC PEPTIDOGLYCAN TRANSGLYCOSYLASE RLPA-RELATED"/>
    <property type="match status" value="1"/>
</dbReference>
<dbReference type="SUPFAM" id="SSF50685">
    <property type="entry name" value="Barwin-like endoglucanases"/>
    <property type="match status" value="1"/>
</dbReference>
<evidence type="ECO:0000259" key="1">
    <source>
        <dbReference type="Pfam" id="PF03330"/>
    </source>
</evidence>
<evidence type="ECO:0000313" key="2">
    <source>
        <dbReference type="EMBL" id="BFG70779.1"/>
    </source>
</evidence>
<dbReference type="Pfam" id="PF03330">
    <property type="entry name" value="DPBB_1"/>
    <property type="match status" value="1"/>
</dbReference>
<name>A0AAT9GJH6_9BACT</name>
<feature type="domain" description="RlpA-like protein double-psi beta-barrel" evidence="1">
    <location>
        <begin position="40"/>
        <end position="112"/>
    </location>
</feature>
<protein>
    <recommendedName>
        <fullName evidence="1">RlpA-like protein double-psi beta-barrel domain-containing protein</fullName>
    </recommendedName>
</protein>
<dbReference type="CDD" id="cd22268">
    <property type="entry name" value="DPBB_RlpA-like"/>
    <property type="match status" value="1"/>
</dbReference>
<sequence>MVIACKPRQHVAPSMPDIGSLGNEVGHAVMIPAILHGLTTASGEKYDSTRYTGAHKTLPFGTKVLVTHTLNGKSVTVKIIDRGLVGSGQVIALSKAAVQKLDTTKVITLPVRIRYQEKQ</sequence>
<dbReference type="InterPro" id="IPR036908">
    <property type="entry name" value="RlpA-like_sf"/>
</dbReference>
<dbReference type="InterPro" id="IPR009009">
    <property type="entry name" value="RlpA-like_DPBB"/>
</dbReference>